<protein>
    <submittedName>
        <fullName evidence="2">Uncharacterized protein</fullName>
    </submittedName>
</protein>
<proteinExistence type="predicted"/>
<accession>A0A0C9MMW3</accession>
<dbReference type="EMBL" id="DF836511">
    <property type="protein sequence ID" value="GAN08774.1"/>
    <property type="molecule type" value="Genomic_DNA"/>
</dbReference>
<organism evidence="2">
    <name type="scientific">Mucor ambiguus</name>
    <dbReference type="NCBI Taxonomy" id="91626"/>
    <lineage>
        <taxon>Eukaryota</taxon>
        <taxon>Fungi</taxon>
        <taxon>Fungi incertae sedis</taxon>
        <taxon>Mucoromycota</taxon>
        <taxon>Mucoromycotina</taxon>
        <taxon>Mucoromycetes</taxon>
        <taxon>Mucorales</taxon>
        <taxon>Mucorineae</taxon>
        <taxon>Mucoraceae</taxon>
        <taxon>Mucor</taxon>
    </lineage>
</organism>
<keyword evidence="1" id="KW-1133">Transmembrane helix</keyword>
<name>A0A0C9MMW3_9FUNG</name>
<evidence type="ECO:0000313" key="2">
    <source>
        <dbReference type="EMBL" id="GAN08774.1"/>
    </source>
</evidence>
<keyword evidence="1" id="KW-0472">Membrane</keyword>
<sequence>MSNKFVNYVLFPVTTVALLGTIIRNQARPSKAHTQFIKDNSQSRHQWKKANDGLGVNDVGRSCGGV</sequence>
<evidence type="ECO:0000313" key="3">
    <source>
        <dbReference type="Proteomes" id="UP000053815"/>
    </source>
</evidence>
<keyword evidence="3" id="KW-1185">Reference proteome</keyword>
<dbReference type="Proteomes" id="UP000053815">
    <property type="component" value="Unassembled WGS sequence"/>
</dbReference>
<gene>
    <name evidence="2" type="ORF">MAM1_0222d08290</name>
</gene>
<evidence type="ECO:0000256" key="1">
    <source>
        <dbReference type="SAM" id="Phobius"/>
    </source>
</evidence>
<feature type="transmembrane region" description="Helical" evidence="1">
    <location>
        <begin position="6"/>
        <end position="23"/>
    </location>
</feature>
<dbReference type="AlphaFoldDB" id="A0A0C9MMW3"/>
<reference evidence="2" key="1">
    <citation type="submission" date="2014-09" db="EMBL/GenBank/DDBJ databases">
        <title>Draft genome sequence of an oleaginous Mucoromycotina fungus Mucor ambiguus NBRC6742.</title>
        <authorList>
            <person name="Takeda I."/>
            <person name="Yamane N."/>
            <person name="Morita T."/>
            <person name="Tamano K."/>
            <person name="Machida M."/>
            <person name="Baker S."/>
            <person name="Koike H."/>
        </authorList>
    </citation>
    <scope>NUCLEOTIDE SEQUENCE</scope>
    <source>
        <strain evidence="2">NBRC 6742</strain>
    </source>
</reference>
<keyword evidence="1" id="KW-0812">Transmembrane</keyword>
<dbReference type="OrthoDB" id="2206100at2759"/>